<dbReference type="GO" id="GO:0016491">
    <property type="term" value="F:oxidoreductase activity"/>
    <property type="evidence" value="ECO:0007669"/>
    <property type="project" value="UniProtKB-KW"/>
</dbReference>
<keyword evidence="2" id="KW-0479">Metal-binding</keyword>
<dbReference type="SUPFAM" id="SSF56176">
    <property type="entry name" value="FAD-binding/transporter-associated domain-like"/>
    <property type="match status" value="1"/>
</dbReference>
<dbReference type="InterPro" id="IPR036010">
    <property type="entry name" value="2Fe-2S_ferredoxin-like_sf"/>
</dbReference>
<dbReference type="Pfam" id="PF01799">
    <property type="entry name" value="Fer2_2"/>
    <property type="match status" value="1"/>
</dbReference>
<keyword evidence="3" id="KW-0274">FAD</keyword>
<proteinExistence type="predicted"/>
<dbReference type="InterPro" id="IPR001041">
    <property type="entry name" value="2Fe-2S_ferredoxin-type"/>
</dbReference>
<evidence type="ECO:0000256" key="5">
    <source>
        <dbReference type="ARBA" id="ARBA00023004"/>
    </source>
</evidence>
<evidence type="ECO:0000256" key="1">
    <source>
        <dbReference type="ARBA" id="ARBA00022630"/>
    </source>
</evidence>
<dbReference type="InterPro" id="IPR006058">
    <property type="entry name" value="2Fe2S_fd_BS"/>
</dbReference>
<dbReference type="GO" id="GO:0005506">
    <property type="term" value="F:iron ion binding"/>
    <property type="evidence" value="ECO:0007669"/>
    <property type="project" value="InterPro"/>
</dbReference>
<dbReference type="RefSeq" id="WP_191040081.1">
    <property type="nucleotide sequence ID" value="NZ_JACXAA010000005.1"/>
</dbReference>
<dbReference type="CDD" id="cd00207">
    <property type="entry name" value="fer2"/>
    <property type="match status" value="1"/>
</dbReference>
<dbReference type="AlphaFoldDB" id="A0A927GEA9"/>
<dbReference type="InterPro" id="IPR012675">
    <property type="entry name" value="Beta-grasp_dom_sf"/>
</dbReference>
<reference evidence="8" key="1">
    <citation type="submission" date="2020-09" db="EMBL/GenBank/DDBJ databases">
        <authorList>
            <person name="Kim M.K."/>
        </authorList>
    </citation>
    <scope>NUCLEOTIDE SEQUENCE</scope>
    <source>
        <strain evidence="8">BT704</strain>
    </source>
</reference>
<dbReference type="EMBL" id="JACXAA010000005">
    <property type="protein sequence ID" value="MBD2754451.1"/>
    <property type="molecule type" value="Genomic_DNA"/>
</dbReference>
<keyword evidence="5" id="KW-0408">Iron</keyword>
<dbReference type="GO" id="GO:0071949">
    <property type="term" value="F:FAD binding"/>
    <property type="evidence" value="ECO:0007669"/>
    <property type="project" value="InterPro"/>
</dbReference>
<evidence type="ECO:0000313" key="9">
    <source>
        <dbReference type="Proteomes" id="UP000653797"/>
    </source>
</evidence>
<dbReference type="InterPro" id="IPR016169">
    <property type="entry name" value="FAD-bd_PCMH_sub2"/>
</dbReference>
<dbReference type="PROSITE" id="PS51085">
    <property type="entry name" value="2FE2S_FER_2"/>
    <property type="match status" value="1"/>
</dbReference>
<dbReference type="InterPro" id="IPR016166">
    <property type="entry name" value="FAD-bd_PCMH"/>
</dbReference>
<dbReference type="PANTHER" id="PTHR45444">
    <property type="entry name" value="XANTHINE DEHYDROGENASE"/>
    <property type="match status" value="1"/>
</dbReference>
<dbReference type="SUPFAM" id="SSF54292">
    <property type="entry name" value="2Fe-2S ferredoxin-like"/>
    <property type="match status" value="1"/>
</dbReference>
<evidence type="ECO:0000313" key="8">
    <source>
        <dbReference type="EMBL" id="MBD2754451.1"/>
    </source>
</evidence>
<dbReference type="InterPro" id="IPR002346">
    <property type="entry name" value="Mopterin_DH_FAD-bd"/>
</dbReference>
<comment type="caution">
    <text evidence="8">The sequence shown here is derived from an EMBL/GenBank/DDBJ whole genome shotgun (WGS) entry which is preliminary data.</text>
</comment>
<gene>
    <name evidence="8" type="ORF">IC230_16200</name>
</gene>
<evidence type="ECO:0000259" key="7">
    <source>
        <dbReference type="PROSITE" id="PS51387"/>
    </source>
</evidence>
<dbReference type="Gene3D" id="3.10.20.30">
    <property type="match status" value="1"/>
</dbReference>
<dbReference type="InterPro" id="IPR036683">
    <property type="entry name" value="CO_DH_flav_C_dom_sf"/>
</dbReference>
<dbReference type="Gene3D" id="3.30.390.50">
    <property type="entry name" value="CO dehydrogenase flavoprotein, C-terminal domain"/>
    <property type="match status" value="1"/>
</dbReference>
<dbReference type="SMART" id="SM01092">
    <property type="entry name" value="CO_deh_flav_C"/>
    <property type="match status" value="1"/>
</dbReference>
<dbReference type="PANTHER" id="PTHR45444:SF3">
    <property type="entry name" value="XANTHINE DEHYDROGENASE"/>
    <property type="match status" value="1"/>
</dbReference>
<keyword evidence="4" id="KW-0560">Oxidoreductase</keyword>
<feature type="domain" description="2Fe-2S ferredoxin-type" evidence="6">
    <location>
        <begin position="1"/>
        <end position="84"/>
    </location>
</feature>
<dbReference type="Gene3D" id="3.30.465.10">
    <property type="match status" value="1"/>
</dbReference>
<dbReference type="GO" id="GO:0051537">
    <property type="term" value="F:2 iron, 2 sulfur cluster binding"/>
    <property type="evidence" value="ECO:0007669"/>
    <property type="project" value="InterPro"/>
</dbReference>
<evidence type="ECO:0000256" key="2">
    <source>
        <dbReference type="ARBA" id="ARBA00022723"/>
    </source>
</evidence>
<dbReference type="Pfam" id="PF00941">
    <property type="entry name" value="FAD_binding_5"/>
    <property type="match status" value="1"/>
</dbReference>
<evidence type="ECO:0000259" key="6">
    <source>
        <dbReference type="PROSITE" id="PS51085"/>
    </source>
</evidence>
<dbReference type="InterPro" id="IPR005107">
    <property type="entry name" value="CO_DH_flav_C"/>
</dbReference>
<dbReference type="Proteomes" id="UP000653797">
    <property type="component" value="Unassembled WGS sequence"/>
</dbReference>
<name>A0A927GEA9_9BACT</name>
<dbReference type="InterPro" id="IPR016208">
    <property type="entry name" value="Ald_Oxase/xanthine_DH-like"/>
</dbReference>
<keyword evidence="1" id="KW-0285">Flavoprotein</keyword>
<keyword evidence="9" id="KW-1185">Reference proteome</keyword>
<dbReference type="InterPro" id="IPR036318">
    <property type="entry name" value="FAD-bd_PCMH-like_sf"/>
</dbReference>
<dbReference type="Pfam" id="PF03450">
    <property type="entry name" value="CO_deh_flav_C"/>
    <property type="match status" value="1"/>
</dbReference>
<protein>
    <submittedName>
        <fullName evidence="8">FAD binding domain-containing protein</fullName>
    </submittedName>
</protein>
<dbReference type="PROSITE" id="PS51387">
    <property type="entry name" value="FAD_PCMH"/>
    <property type="match status" value="1"/>
</dbReference>
<dbReference type="PIRSF" id="PIRSF036557">
    <property type="entry name" value="XdhA_RC"/>
    <property type="match status" value="1"/>
</dbReference>
<organism evidence="8 9">
    <name type="scientific">Spirosoma validum</name>
    <dbReference type="NCBI Taxonomy" id="2771355"/>
    <lineage>
        <taxon>Bacteria</taxon>
        <taxon>Pseudomonadati</taxon>
        <taxon>Bacteroidota</taxon>
        <taxon>Cytophagia</taxon>
        <taxon>Cytophagales</taxon>
        <taxon>Cytophagaceae</taxon>
        <taxon>Spirosoma</taxon>
    </lineage>
</organism>
<sequence>MIKFILNNKNVSTSLPPGTPVLDFVRYRKQLMGTKIGCREGDCGACTVLVGDLNEGELRYRTATSCLMPLGNAHGKHIVTVEGINMSDLNPIQQAMSDESATQCGFCTPGFVMSLAGFCLSKKAPTVQNSIAAIDGNICRCTGYKSIKRAAARVANLLAQRSEGTPIQFAVEQEILPAYFSNIQERLQALSLSLNGELGNDNPLAQRVGGGTDLYVQKHDEIKDASIQFLFDDADLKGIRQDGNQCIIGPASTVTDLIESAVMQTYFPDFKLYTKLVSSTPIRNMATVGGNFINASPIGDFTIFFLALDATLTLSNGVTERELPLRDLYLGYKTLDKQSAEYLKQIRFELPNVTTRFNFEKVSKRTHLDIASVNSAIKLTVEGDVITSVTLSAGGVAPIPKRLFKTEEFLTGQFVTEEMIMEATSVAQSEISPISDARGTEAYKRLLLSQLIKAHFIRLFPELNVEQLLVIS</sequence>
<dbReference type="InterPro" id="IPR002888">
    <property type="entry name" value="2Fe-2S-bd"/>
</dbReference>
<dbReference type="SUPFAM" id="SSF47741">
    <property type="entry name" value="CO dehydrogenase ISP C-domain like"/>
    <property type="match status" value="1"/>
</dbReference>
<dbReference type="InterPro" id="IPR012175">
    <property type="entry name" value="Xanth_DH_ssu_bac"/>
</dbReference>
<dbReference type="PROSITE" id="PS00197">
    <property type="entry name" value="2FE2S_FER_1"/>
    <property type="match status" value="1"/>
</dbReference>
<dbReference type="SUPFAM" id="SSF55447">
    <property type="entry name" value="CO dehydrogenase flavoprotein C-terminal domain-like"/>
    <property type="match status" value="1"/>
</dbReference>
<evidence type="ECO:0000256" key="3">
    <source>
        <dbReference type="ARBA" id="ARBA00022827"/>
    </source>
</evidence>
<feature type="domain" description="FAD-binding PCMH-type" evidence="7">
    <location>
        <begin position="168"/>
        <end position="353"/>
    </location>
</feature>
<dbReference type="InterPro" id="IPR036884">
    <property type="entry name" value="2Fe-2S-bd_dom_sf"/>
</dbReference>
<dbReference type="Pfam" id="PF00111">
    <property type="entry name" value="Fer2"/>
    <property type="match status" value="1"/>
</dbReference>
<accession>A0A927GEA9</accession>
<evidence type="ECO:0000256" key="4">
    <source>
        <dbReference type="ARBA" id="ARBA00023002"/>
    </source>
</evidence>
<dbReference type="Gene3D" id="1.10.150.120">
    <property type="entry name" value="[2Fe-2S]-binding domain"/>
    <property type="match status" value="1"/>
</dbReference>